<evidence type="ECO:0000259" key="6">
    <source>
        <dbReference type="Pfam" id="PF00724"/>
    </source>
</evidence>
<evidence type="ECO:0000256" key="1">
    <source>
        <dbReference type="ARBA" id="ARBA00001917"/>
    </source>
</evidence>
<keyword evidence="8" id="KW-1185">Reference proteome</keyword>
<dbReference type="PATRIC" id="fig|571915.4.peg.3295"/>
<dbReference type="GO" id="GO:0050661">
    <property type="term" value="F:NADP binding"/>
    <property type="evidence" value="ECO:0007669"/>
    <property type="project" value="InterPro"/>
</dbReference>
<dbReference type="InterPro" id="IPR013785">
    <property type="entry name" value="Aldolase_TIM"/>
</dbReference>
<reference evidence="7 8" key="1">
    <citation type="journal article" date="2015" name="Genome Announc.">
        <title>Complete Genome Sequence of the Type Strain Corynebacterium mustelae DSM 45274, Isolated from Various Tissues of a Male Ferret with Lethal Sepsis.</title>
        <authorList>
            <person name="Ruckert C."/>
            <person name="Eimer J."/>
            <person name="Winkler A."/>
            <person name="Tauch A."/>
        </authorList>
    </citation>
    <scope>NUCLEOTIDE SEQUENCE [LARGE SCALE GENOMIC DNA]</scope>
    <source>
        <strain evidence="7 8">DSM 45274</strain>
    </source>
</reference>
<keyword evidence="2" id="KW-0285">Flavoprotein</keyword>
<dbReference type="EMBL" id="CP011542">
    <property type="protein sequence ID" value="AKK07359.1"/>
    <property type="molecule type" value="Genomic_DNA"/>
</dbReference>
<dbReference type="PANTHER" id="PTHR43303">
    <property type="entry name" value="NADPH DEHYDROGENASE C23G7.10C-RELATED"/>
    <property type="match status" value="1"/>
</dbReference>
<dbReference type="CDD" id="cd02932">
    <property type="entry name" value="OYE_YqiM_FMN"/>
    <property type="match status" value="1"/>
</dbReference>
<gene>
    <name evidence="7" type="ORF">CMUST_15350</name>
</gene>
<keyword evidence="3" id="KW-0288">FMN</keyword>
<dbReference type="SUPFAM" id="SSF51395">
    <property type="entry name" value="FMN-linked oxidoreductases"/>
    <property type="match status" value="1"/>
</dbReference>
<evidence type="ECO:0000256" key="2">
    <source>
        <dbReference type="ARBA" id="ARBA00022630"/>
    </source>
</evidence>
<dbReference type="InterPro" id="IPR001155">
    <property type="entry name" value="OxRdtase_FMN_N"/>
</dbReference>
<keyword evidence="4" id="KW-0521">NADP</keyword>
<proteinExistence type="predicted"/>
<dbReference type="KEGG" id="cmv:CMUST_15350"/>
<organism evidence="7 8">
    <name type="scientific">Corynebacterium mustelae</name>
    <dbReference type="NCBI Taxonomy" id="571915"/>
    <lineage>
        <taxon>Bacteria</taxon>
        <taxon>Bacillati</taxon>
        <taxon>Actinomycetota</taxon>
        <taxon>Actinomycetes</taxon>
        <taxon>Mycobacteriales</taxon>
        <taxon>Corynebacteriaceae</taxon>
        <taxon>Corynebacterium</taxon>
    </lineage>
</organism>
<reference evidence="8" key="2">
    <citation type="submission" date="2015-05" db="EMBL/GenBank/DDBJ databases">
        <title>Complete genome sequence of Corynebacterium mustelae DSM 45274, isolated from various tissues of a male ferret with lethal sepsis.</title>
        <authorList>
            <person name="Ruckert C."/>
            <person name="Albersmeier A."/>
            <person name="Winkler A."/>
            <person name="Tauch A."/>
        </authorList>
    </citation>
    <scope>NUCLEOTIDE SEQUENCE [LARGE SCALE GENOMIC DNA]</scope>
    <source>
        <strain evidence="8">DSM 45274</strain>
    </source>
</reference>
<feature type="domain" description="NADH:flavin oxidoreductase/NADH oxidase N-terminal" evidence="6">
    <location>
        <begin position="3"/>
        <end position="310"/>
    </location>
</feature>
<dbReference type="GO" id="GO:0010181">
    <property type="term" value="F:FMN binding"/>
    <property type="evidence" value="ECO:0007669"/>
    <property type="project" value="InterPro"/>
</dbReference>
<keyword evidence="5" id="KW-0560">Oxidoreductase</keyword>
<accession>A0A0G3H1R6</accession>
<dbReference type="InterPro" id="IPR044152">
    <property type="entry name" value="YqjM-like"/>
</dbReference>
<comment type="cofactor">
    <cofactor evidence="1">
        <name>FMN</name>
        <dbReference type="ChEBI" id="CHEBI:58210"/>
    </cofactor>
</comment>
<evidence type="ECO:0000256" key="5">
    <source>
        <dbReference type="ARBA" id="ARBA00023002"/>
    </source>
</evidence>
<evidence type="ECO:0000256" key="4">
    <source>
        <dbReference type="ARBA" id="ARBA00022857"/>
    </source>
</evidence>
<evidence type="ECO:0000313" key="8">
    <source>
        <dbReference type="Proteomes" id="UP000035199"/>
    </source>
</evidence>
<dbReference type="AlphaFoldDB" id="A0A0G3H1R6"/>
<name>A0A0G3H1R6_9CORY</name>
<dbReference type="PANTHER" id="PTHR43303:SF4">
    <property type="entry name" value="NADPH DEHYDROGENASE C23G7.10C-RELATED"/>
    <property type="match status" value="1"/>
</dbReference>
<sequence>MPTDWHLVHYGARAAGGFGLIMVEAAAISPNGRISNQCVGLWNDEQASAWRPIVDFCHAQGAAMGVQLIHAGRKAATYPGLPGFESGSIPVDDGGWVTVAPSAEPFPGLAPPEELTVKEIKGVVADFAAAARRAMTVGFDTVEIHAAHGYLLHQFLSPVSNRRTDNYGGSFENRIRLLIEVVDAVRSVISDTAPLFLRISATDWLEDAPGLTSWTIQESVALARILRDRGVDIVDVSSGGLVPAPIVSGPGYQVPFAEAVRQGADIPVVAVGQLGDPVLAQRVLFDAKADAVDIGRAALFDPAWPLRAARLLGLAEGEWPVPESYHRGMWG</sequence>
<protein>
    <submittedName>
        <fullName evidence="7">NADH:flavin oxidoreductase</fullName>
    </submittedName>
</protein>
<dbReference type="STRING" id="571915.CMUST_15350"/>
<dbReference type="Proteomes" id="UP000035199">
    <property type="component" value="Chromosome"/>
</dbReference>
<dbReference type="Gene3D" id="3.20.20.70">
    <property type="entry name" value="Aldolase class I"/>
    <property type="match status" value="1"/>
</dbReference>
<dbReference type="Pfam" id="PF00724">
    <property type="entry name" value="Oxidored_FMN"/>
    <property type="match status" value="1"/>
</dbReference>
<dbReference type="GO" id="GO:0003959">
    <property type="term" value="F:NADPH dehydrogenase activity"/>
    <property type="evidence" value="ECO:0007669"/>
    <property type="project" value="InterPro"/>
</dbReference>
<evidence type="ECO:0000313" key="7">
    <source>
        <dbReference type="EMBL" id="AKK07359.1"/>
    </source>
</evidence>
<evidence type="ECO:0000256" key="3">
    <source>
        <dbReference type="ARBA" id="ARBA00022643"/>
    </source>
</evidence>